<comment type="catalytic activity">
    <reaction evidence="6">
        <text>L-glutamyl-[protein] + L-glutamate + ATP = gamma-L-glutamyl-L-glutamyl-[protein] + ADP + phosphate + H(+)</text>
        <dbReference type="Rhea" id="RHEA:60144"/>
        <dbReference type="Rhea" id="RHEA-COMP:10208"/>
        <dbReference type="Rhea" id="RHEA-COMP:15517"/>
        <dbReference type="ChEBI" id="CHEBI:15378"/>
        <dbReference type="ChEBI" id="CHEBI:29973"/>
        <dbReference type="ChEBI" id="CHEBI:29985"/>
        <dbReference type="ChEBI" id="CHEBI:30616"/>
        <dbReference type="ChEBI" id="CHEBI:43474"/>
        <dbReference type="ChEBI" id="CHEBI:143622"/>
        <dbReference type="ChEBI" id="CHEBI:456216"/>
    </reaction>
    <physiologicalReaction direction="left-to-right" evidence="6">
        <dbReference type="Rhea" id="RHEA:60145"/>
    </physiologicalReaction>
</comment>
<evidence type="ECO:0000256" key="4">
    <source>
        <dbReference type="ARBA" id="ARBA00022840"/>
    </source>
</evidence>
<proteinExistence type="inferred from homology"/>
<dbReference type="GO" id="GO:0070740">
    <property type="term" value="F:tubulin-glutamic acid ligase activity"/>
    <property type="evidence" value="ECO:0007669"/>
    <property type="project" value="TreeGrafter"/>
</dbReference>
<dbReference type="Proteomes" id="UP000242913">
    <property type="component" value="Unassembled WGS sequence"/>
</dbReference>
<evidence type="ECO:0000313" key="7">
    <source>
        <dbReference type="EMBL" id="OZC08837.1"/>
    </source>
</evidence>
<reference evidence="7 8" key="1">
    <citation type="submission" date="2015-12" db="EMBL/GenBank/DDBJ databases">
        <title>Draft genome of the nematode, Onchocerca flexuosa.</title>
        <authorList>
            <person name="Mitreva M."/>
        </authorList>
    </citation>
    <scope>NUCLEOTIDE SEQUENCE [LARGE SCALE GENOMIC DNA]</scope>
    <source>
        <strain evidence="7">Red Deer</strain>
    </source>
</reference>
<feature type="non-terminal residue" evidence="7">
    <location>
        <position position="433"/>
    </location>
</feature>
<dbReference type="GO" id="GO:0036064">
    <property type="term" value="C:ciliary basal body"/>
    <property type="evidence" value="ECO:0007669"/>
    <property type="project" value="TreeGrafter"/>
</dbReference>
<evidence type="ECO:0000256" key="3">
    <source>
        <dbReference type="ARBA" id="ARBA00022741"/>
    </source>
</evidence>
<evidence type="ECO:0000256" key="6">
    <source>
        <dbReference type="ARBA" id="ARBA00049274"/>
    </source>
</evidence>
<dbReference type="Pfam" id="PF03133">
    <property type="entry name" value="TTL"/>
    <property type="match status" value="1"/>
</dbReference>
<keyword evidence="4" id="KW-0067">ATP-binding</keyword>
<dbReference type="OrthoDB" id="2016263at2759"/>
<dbReference type="AlphaFoldDB" id="A0A238BU28"/>
<dbReference type="PANTHER" id="PTHR12241:SF145">
    <property type="entry name" value="TUBULIN POLYGLUTAMYLASE TTLL5"/>
    <property type="match status" value="1"/>
</dbReference>
<dbReference type="GO" id="GO:0000226">
    <property type="term" value="P:microtubule cytoskeleton organization"/>
    <property type="evidence" value="ECO:0007669"/>
    <property type="project" value="TreeGrafter"/>
</dbReference>
<dbReference type="PROSITE" id="PS51221">
    <property type="entry name" value="TTL"/>
    <property type="match status" value="1"/>
</dbReference>
<dbReference type="GO" id="GO:0015631">
    <property type="term" value="F:tubulin binding"/>
    <property type="evidence" value="ECO:0007669"/>
    <property type="project" value="TreeGrafter"/>
</dbReference>
<dbReference type="GO" id="GO:0005524">
    <property type="term" value="F:ATP binding"/>
    <property type="evidence" value="ECO:0007669"/>
    <property type="project" value="UniProtKB-KW"/>
</dbReference>
<evidence type="ECO:0000256" key="1">
    <source>
        <dbReference type="ARBA" id="ARBA00006820"/>
    </source>
</evidence>
<keyword evidence="3" id="KW-0547">Nucleotide-binding</keyword>
<evidence type="ECO:0000256" key="2">
    <source>
        <dbReference type="ARBA" id="ARBA00022598"/>
    </source>
</evidence>
<evidence type="ECO:0000313" key="8">
    <source>
        <dbReference type="Proteomes" id="UP000242913"/>
    </source>
</evidence>
<accession>A0A238BU28</accession>
<keyword evidence="8" id="KW-1185">Reference proteome</keyword>
<comment type="similarity">
    <text evidence="1">Belongs to the tubulin--tyrosine ligase family.</text>
</comment>
<evidence type="ECO:0000256" key="5">
    <source>
        <dbReference type="ARBA" id="ARBA00041448"/>
    </source>
</evidence>
<gene>
    <name evidence="7" type="ORF">X798_04069</name>
</gene>
<dbReference type="InterPro" id="IPR004344">
    <property type="entry name" value="TTL/TTLL_fam"/>
</dbReference>
<protein>
    <recommendedName>
        <fullName evidence="5">Tubulin--tyrosine ligase-like protein 5</fullName>
    </recommendedName>
</protein>
<name>A0A238BU28_9BILA</name>
<organism evidence="7 8">
    <name type="scientific">Onchocerca flexuosa</name>
    <dbReference type="NCBI Taxonomy" id="387005"/>
    <lineage>
        <taxon>Eukaryota</taxon>
        <taxon>Metazoa</taxon>
        <taxon>Ecdysozoa</taxon>
        <taxon>Nematoda</taxon>
        <taxon>Chromadorea</taxon>
        <taxon>Rhabditida</taxon>
        <taxon>Spirurina</taxon>
        <taxon>Spiruromorpha</taxon>
        <taxon>Filarioidea</taxon>
        <taxon>Onchocercidae</taxon>
        <taxon>Onchocerca</taxon>
    </lineage>
</organism>
<dbReference type="EMBL" id="KZ270001">
    <property type="protein sequence ID" value="OZC08837.1"/>
    <property type="molecule type" value="Genomic_DNA"/>
</dbReference>
<sequence length="433" mass="49292">MEMDIVVLMVRVEDVVLKALFSVQGQIAAASKNIVAHSKCCFELFGFDILIDTGLKPWLLEVNLSPSLKSEFGRLTTDTPLDLQLKSSLVCNVLTLAAVPLVPQKYVESRFPASCATFSTSNRRYVPKDAALLIAQRLKKKSIRCLSPSFSPTKIYTNSRERARNNLERWKMEFDRLGAFVPLFPRENSFYLYSYLMEDYDIVNWDARLFEDIYGDRFSHPFSEKTIKLVQKELMDCENIVEAASLSESVREALIPSLNMARRYMSRMTKPGIRYAIRIFPPKFLDKLPKLRPELRKRSSSFEETESKLRPLVANYDDVVYATSLQIDHAAFERVLDNEANPKIPLVEMPKITVIKIPSDSLSEIKGRQNLHSEPDENAEPMLAILLTPSFMVNIPISMTSAFRNSALPNIVSKITISEDIRDVISDQDNSDT</sequence>
<keyword evidence="2" id="KW-0436">Ligase</keyword>
<dbReference type="GO" id="GO:0019098">
    <property type="term" value="P:reproductive behavior"/>
    <property type="evidence" value="ECO:0007669"/>
    <property type="project" value="UniProtKB-ARBA"/>
</dbReference>
<dbReference type="PANTHER" id="PTHR12241">
    <property type="entry name" value="TUBULIN POLYGLUTAMYLASE"/>
    <property type="match status" value="1"/>
</dbReference>
<dbReference type="SUPFAM" id="SSF56059">
    <property type="entry name" value="Glutathione synthetase ATP-binding domain-like"/>
    <property type="match status" value="1"/>
</dbReference>
<dbReference type="Gene3D" id="3.30.470.20">
    <property type="entry name" value="ATP-grasp fold, B domain"/>
    <property type="match status" value="1"/>
</dbReference>